<protein>
    <submittedName>
        <fullName evidence="11">Uncharacterized protein</fullName>
    </submittedName>
</protein>
<dbReference type="GO" id="GO:0045893">
    <property type="term" value="P:positive regulation of DNA-templated transcription"/>
    <property type="evidence" value="ECO:0007669"/>
    <property type="project" value="TreeGrafter"/>
</dbReference>
<feature type="non-terminal residue" evidence="11">
    <location>
        <position position="1"/>
    </location>
</feature>
<accession>A0A1A7ZLG7</accession>
<evidence type="ECO:0000313" key="11">
    <source>
        <dbReference type="EMBL" id="SBP43554.1"/>
    </source>
</evidence>
<evidence type="ECO:0000256" key="2">
    <source>
        <dbReference type="ARBA" id="ARBA00004514"/>
    </source>
</evidence>
<comment type="subcellular location">
    <subcellularLocation>
        <location evidence="2">Cytoplasm</location>
        <location evidence="2">Cytosol</location>
    </subcellularLocation>
    <subcellularLocation>
        <location evidence="1">Cytoplasmic vesicle</location>
        <location evidence="1">Autophagosome</location>
    </subcellularLocation>
    <subcellularLocation>
        <location evidence="10">Nucleus</location>
        <location evidence="10">Nuclear body</location>
    </subcellularLocation>
</comment>
<evidence type="ECO:0000256" key="3">
    <source>
        <dbReference type="ARBA" id="ARBA00022490"/>
    </source>
</evidence>
<keyword evidence="5" id="KW-0805">Transcription regulation</keyword>
<sequence>SQQLEKKNQIAGAFLRGRRTRLYQILKRNRMIGKILSHLLGSSGEDPEAAGDGKLMELEEEGWVIVSLPEDGALLAPDVDPLENLLIEHPSMSVYQMKCRMGEAEEEELLSDDEEEETSRPVAVRRHVSWHLAAWGLPLPYRLHLMGVQRARSEAERKELSRSALLRQNLAKTRFCPGNKRHGCLKRPRQRVYNY</sequence>
<evidence type="ECO:0000256" key="4">
    <source>
        <dbReference type="ARBA" id="ARBA00023006"/>
    </source>
</evidence>
<keyword evidence="6" id="KW-0010">Activator</keyword>
<evidence type="ECO:0000256" key="1">
    <source>
        <dbReference type="ARBA" id="ARBA00004419"/>
    </source>
</evidence>
<evidence type="ECO:0000256" key="10">
    <source>
        <dbReference type="ARBA" id="ARBA00034306"/>
    </source>
</evidence>
<evidence type="ECO:0000256" key="5">
    <source>
        <dbReference type="ARBA" id="ARBA00023015"/>
    </source>
</evidence>
<dbReference type="PANTHER" id="PTHR31671:SF4">
    <property type="entry name" value="SI:CH211-260E23.9"/>
    <property type="match status" value="1"/>
</dbReference>
<evidence type="ECO:0000256" key="7">
    <source>
        <dbReference type="ARBA" id="ARBA00023163"/>
    </source>
</evidence>
<organism evidence="11">
    <name type="scientific">Nothobranchius furzeri</name>
    <name type="common">Turquoise killifish</name>
    <dbReference type="NCBI Taxonomy" id="105023"/>
    <lineage>
        <taxon>Eukaryota</taxon>
        <taxon>Metazoa</taxon>
        <taxon>Chordata</taxon>
        <taxon>Craniata</taxon>
        <taxon>Vertebrata</taxon>
        <taxon>Euteleostomi</taxon>
        <taxon>Actinopterygii</taxon>
        <taxon>Neopterygii</taxon>
        <taxon>Teleostei</taxon>
        <taxon>Neoteleostei</taxon>
        <taxon>Acanthomorphata</taxon>
        <taxon>Ovalentaria</taxon>
        <taxon>Atherinomorphae</taxon>
        <taxon>Cyprinodontiformes</taxon>
        <taxon>Nothobranchiidae</taxon>
        <taxon>Nothobranchius</taxon>
    </lineage>
</organism>
<dbReference type="InterPro" id="IPR029431">
    <property type="entry name" value="TP53INP"/>
</dbReference>
<evidence type="ECO:0000256" key="6">
    <source>
        <dbReference type="ARBA" id="ARBA00023159"/>
    </source>
</evidence>
<dbReference type="GO" id="GO:0031410">
    <property type="term" value="C:cytoplasmic vesicle"/>
    <property type="evidence" value="ECO:0007669"/>
    <property type="project" value="UniProtKB-KW"/>
</dbReference>
<reference evidence="11" key="2">
    <citation type="submission" date="2016-06" db="EMBL/GenBank/DDBJ databases">
        <title>The genome of a short-lived fish provides insights into sex chromosome evolution and the genetic control of aging.</title>
        <authorList>
            <person name="Reichwald K."/>
            <person name="Felder M."/>
            <person name="Petzold A."/>
            <person name="Koch P."/>
            <person name="Groth M."/>
            <person name="Platzer M."/>
        </authorList>
    </citation>
    <scope>NUCLEOTIDE SEQUENCE</scope>
    <source>
        <tissue evidence="11">Brain</tissue>
    </source>
</reference>
<gene>
    <name evidence="11" type="primary">CR352229.2</name>
</gene>
<dbReference type="AlphaFoldDB" id="A0A1A7ZLG7"/>
<dbReference type="EMBL" id="HADY01005069">
    <property type="protein sequence ID" value="SBP43554.1"/>
    <property type="molecule type" value="Transcribed_RNA"/>
</dbReference>
<keyword evidence="4" id="KW-0072">Autophagy</keyword>
<keyword evidence="3" id="KW-0963">Cytoplasm</keyword>
<evidence type="ECO:0000256" key="9">
    <source>
        <dbReference type="ARBA" id="ARBA00023329"/>
    </source>
</evidence>
<keyword evidence="7" id="KW-0804">Transcription</keyword>
<reference evidence="11" key="1">
    <citation type="submission" date="2016-05" db="EMBL/GenBank/DDBJ databases">
        <authorList>
            <person name="Lavstsen T."/>
            <person name="Jespersen J.S."/>
        </authorList>
    </citation>
    <scope>NUCLEOTIDE SEQUENCE</scope>
    <source>
        <tissue evidence="11">Brain</tissue>
    </source>
</reference>
<name>A0A1A7ZLG7_NOTFU</name>
<proteinExistence type="predicted"/>
<dbReference type="EMBL" id="HAEJ01010206">
    <property type="protein sequence ID" value="SBS50663.1"/>
    <property type="molecule type" value="Transcribed_RNA"/>
</dbReference>
<keyword evidence="8" id="KW-0539">Nucleus</keyword>
<keyword evidence="9" id="KW-0968">Cytoplasmic vesicle</keyword>
<dbReference type="PANTHER" id="PTHR31671">
    <property type="entry name" value="DIABETES AND OBESITY REGULATED, ISOFORM G"/>
    <property type="match status" value="1"/>
</dbReference>
<dbReference type="Pfam" id="PF14839">
    <property type="entry name" value="DOR"/>
    <property type="match status" value="1"/>
</dbReference>
<evidence type="ECO:0000256" key="8">
    <source>
        <dbReference type="ARBA" id="ARBA00023242"/>
    </source>
</evidence>
<dbReference type="GO" id="GO:0000045">
    <property type="term" value="P:autophagosome assembly"/>
    <property type="evidence" value="ECO:0007669"/>
    <property type="project" value="TreeGrafter"/>
</dbReference>
<dbReference type="GO" id="GO:0016604">
    <property type="term" value="C:nuclear body"/>
    <property type="evidence" value="ECO:0007669"/>
    <property type="project" value="UniProtKB-SubCell"/>
</dbReference>
<dbReference type="GO" id="GO:0005776">
    <property type="term" value="C:autophagosome"/>
    <property type="evidence" value="ECO:0007669"/>
    <property type="project" value="UniProtKB-SubCell"/>
</dbReference>
<dbReference type="GO" id="GO:0005829">
    <property type="term" value="C:cytosol"/>
    <property type="evidence" value="ECO:0007669"/>
    <property type="project" value="UniProtKB-SubCell"/>
</dbReference>